<evidence type="ECO:0000256" key="1">
    <source>
        <dbReference type="SAM" id="SignalP"/>
    </source>
</evidence>
<dbReference type="Proteomes" id="UP000563426">
    <property type="component" value="Unassembled WGS sequence"/>
</dbReference>
<evidence type="ECO:0000313" key="3">
    <source>
        <dbReference type="Proteomes" id="UP000563426"/>
    </source>
</evidence>
<keyword evidence="1" id="KW-0732">Signal</keyword>
<dbReference type="AlphaFoldDB" id="A0A7Y4NW37"/>
<protein>
    <submittedName>
        <fullName evidence="2">Uncharacterized protein</fullName>
    </submittedName>
</protein>
<proteinExistence type="predicted"/>
<comment type="caution">
    <text evidence="2">The sequence shown here is derived from an EMBL/GenBank/DDBJ whole genome shotgun (WGS) entry which is preliminary data.</text>
</comment>
<organism evidence="2 3">
    <name type="scientific">Corallococcus exercitus</name>
    <dbReference type="NCBI Taxonomy" id="2316736"/>
    <lineage>
        <taxon>Bacteria</taxon>
        <taxon>Pseudomonadati</taxon>
        <taxon>Myxococcota</taxon>
        <taxon>Myxococcia</taxon>
        <taxon>Myxococcales</taxon>
        <taxon>Cystobacterineae</taxon>
        <taxon>Myxococcaceae</taxon>
        <taxon>Corallococcus</taxon>
    </lineage>
</organism>
<sequence length="57" mass="6142">MRHLPLLALLPSLALAQTGAPFITATLLCDGGKPRVALTQQRYVRLGSKAPDAQSWK</sequence>
<dbReference type="EMBL" id="JABFJV010000549">
    <property type="protein sequence ID" value="NOK39695.1"/>
    <property type="molecule type" value="Genomic_DNA"/>
</dbReference>
<name>A0A7Y4NW37_9BACT</name>
<evidence type="ECO:0000313" key="2">
    <source>
        <dbReference type="EMBL" id="NOK39695.1"/>
    </source>
</evidence>
<reference evidence="2 3" key="1">
    <citation type="submission" date="2020-05" db="EMBL/GenBank/DDBJ databases">
        <authorList>
            <person name="Whitworth D."/>
        </authorList>
    </citation>
    <scope>NUCLEOTIDE SEQUENCE [LARGE SCALE GENOMIC DNA]</scope>
    <source>
        <strain evidence="2 3">AB043B</strain>
    </source>
</reference>
<feature type="signal peptide" evidence="1">
    <location>
        <begin position="1"/>
        <end position="16"/>
    </location>
</feature>
<accession>A0A7Y4NW37</accession>
<gene>
    <name evidence="2" type="ORF">HMI49_41685</name>
</gene>
<feature type="non-terminal residue" evidence="2">
    <location>
        <position position="57"/>
    </location>
</feature>
<feature type="chain" id="PRO_5030578150" evidence="1">
    <location>
        <begin position="17"/>
        <end position="57"/>
    </location>
</feature>
<keyword evidence="3" id="KW-1185">Reference proteome</keyword>